<dbReference type="PROSITE" id="PS00134">
    <property type="entry name" value="TRYPSIN_HIS"/>
    <property type="match status" value="1"/>
</dbReference>
<dbReference type="AlphaFoldDB" id="A0A1G6HMJ4"/>
<protein>
    <recommendedName>
        <fullName evidence="2">Peptidase S1 domain-containing protein</fullName>
    </recommendedName>
</protein>
<feature type="compositionally biased region" description="Low complexity" evidence="1">
    <location>
        <begin position="35"/>
        <end position="76"/>
    </location>
</feature>
<feature type="region of interest" description="Disordered" evidence="1">
    <location>
        <begin position="31"/>
        <end position="76"/>
    </location>
</feature>
<dbReference type="GO" id="GO:0006508">
    <property type="term" value="P:proteolysis"/>
    <property type="evidence" value="ECO:0007669"/>
    <property type="project" value="InterPro"/>
</dbReference>
<proteinExistence type="predicted"/>
<gene>
    <name evidence="3" type="ORF">GA0111570_11195</name>
</gene>
<dbReference type="Proteomes" id="UP000199086">
    <property type="component" value="Unassembled WGS sequence"/>
</dbReference>
<dbReference type="RefSeq" id="WP_092612800.1">
    <property type="nucleotide sequence ID" value="NZ_FMYF01000011.1"/>
</dbReference>
<dbReference type="SUPFAM" id="SSF50494">
    <property type="entry name" value="Trypsin-like serine proteases"/>
    <property type="match status" value="1"/>
</dbReference>
<evidence type="ECO:0000313" key="4">
    <source>
        <dbReference type="Proteomes" id="UP000199086"/>
    </source>
</evidence>
<dbReference type="OrthoDB" id="3507155at2"/>
<evidence type="ECO:0000259" key="2">
    <source>
        <dbReference type="Pfam" id="PF00089"/>
    </source>
</evidence>
<evidence type="ECO:0000256" key="1">
    <source>
        <dbReference type="SAM" id="MobiDB-lite"/>
    </source>
</evidence>
<sequence length="258" mass="25871">MDRRLLTTVAVAVVLVSVAYVAPIAAQGHLPSAFRRPPTHTAARASTTPTPGGAAATAASTPAASTPTASATPTPTRTLKDMHAWIVQASCTADVLDSPSGSWLLTAAHCGASDSVQAAGRTWTVVDEVTTADVDSAGADTEDLRLLRVDGNIEAAVGGGFVVGTAPADGAMVSIWGYPSATGELTGCDALTVSAAADGLSVDSCNLPDGTSGSPWYGADGVLRGLTGGPNEGGTSDWDSESIRFTDGTVSWIRSVVG</sequence>
<feature type="domain" description="Peptidase S1" evidence="2">
    <location>
        <begin position="100"/>
        <end position="189"/>
    </location>
</feature>
<dbReference type="InterPro" id="IPR018114">
    <property type="entry name" value="TRYPSIN_HIS"/>
</dbReference>
<accession>A0A1G6HMJ4</accession>
<evidence type="ECO:0000313" key="3">
    <source>
        <dbReference type="EMBL" id="SDB95489.1"/>
    </source>
</evidence>
<dbReference type="GO" id="GO:0004252">
    <property type="term" value="F:serine-type endopeptidase activity"/>
    <property type="evidence" value="ECO:0007669"/>
    <property type="project" value="InterPro"/>
</dbReference>
<dbReference type="InterPro" id="IPR009003">
    <property type="entry name" value="Peptidase_S1_PA"/>
</dbReference>
<dbReference type="InterPro" id="IPR001254">
    <property type="entry name" value="Trypsin_dom"/>
</dbReference>
<dbReference type="EMBL" id="FMYF01000011">
    <property type="protein sequence ID" value="SDB95489.1"/>
    <property type="molecule type" value="Genomic_DNA"/>
</dbReference>
<reference evidence="3 4" key="1">
    <citation type="submission" date="2016-06" db="EMBL/GenBank/DDBJ databases">
        <authorList>
            <person name="Olsen C.W."/>
            <person name="Carey S."/>
            <person name="Hinshaw L."/>
            <person name="Karasin A.I."/>
        </authorList>
    </citation>
    <scope>NUCLEOTIDE SEQUENCE [LARGE SCALE GENOMIC DNA]</scope>
    <source>
        <strain evidence="3 4">LZ-22</strain>
    </source>
</reference>
<dbReference type="Pfam" id="PF00089">
    <property type="entry name" value="Trypsin"/>
    <property type="match status" value="1"/>
</dbReference>
<name>A0A1G6HMJ4_9ACTN</name>
<keyword evidence="4" id="KW-1185">Reference proteome</keyword>
<organism evidence="3 4">
    <name type="scientific">Raineyella antarctica</name>
    <dbReference type="NCBI Taxonomy" id="1577474"/>
    <lineage>
        <taxon>Bacteria</taxon>
        <taxon>Bacillati</taxon>
        <taxon>Actinomycetota</taxon>
        <taxon>Actinomycetes</taxon>
        <taxon>Propionibacteriales</taxon>
        <taxon>Propionibacteriaceae</taxon>
        <taxon>Raineyella</taxon>
    </lineage>
</organism>